<dbReference type="RefSeq" id="XP_001704688.1">
    <property type="nucleotide sequence ID" value="XM_001704636.1"/>
</dbReference>
<gene>
    <name evidence="2" type="ORF">GL50803_0011129</name>
</gene>
<dbReference type="EMBL" id="AACB03000002">
    <property type="protein sequence ID" value="KAE8304537.1"/>
    <property type="molecule type" value="Genomic_DNA"/>
</dbReference>
<dbReference type="KEGG" id="gla:GL50803_0011129"/>
<evidence type="ECO:0000313" key="3">
    <source>
        <dbReference type="Proteomes" id="UP000001548"/>
    </source>
</evidence>
<dbReference type="Gene3D" id="1.20.1260.60">
    <property type="entry name" value="Vacuolar protein sorting-associated protein Ist1"/>
    <property type="match status" value="1"/>
</dbReference>
<comment type="caution">
    <text evidence="2">The sequence shown here is derived from an EMBL/GenBank/DDBJ whole genome shotgun (WGS) entry which is preliminary data.</text>
</comment>
<evidence type="ECO:0000256" key="1">
    <source>
        <dbReference type="ARBA" id="ARBA00005536"/>
    </source>
</evidence>
<dbReference type="AlphaFoldDB" id="A8BUY9"/>
<proteinExistence type="inferred from homology"/>
<comment type="similarity">
    <text evidence="1">Belongs to the IST1 family.</text>
</comment>
<dbReference type="OMA" id="RDICQID"/>
<dbReference type="Pfam" id="PF03398">
    <property type="entry name" value="Ist1"/>
    <property type="match status" value="1"/>
</dbReference>
<name>A8BUY9_GIAIC</name>
<evidence type="ECO:0000313" key="2">
    <source>
        <dbReference type="EMBL" id="KAE8304537.1"/>
    </source>
</evidence>
<dbReference type="InterPro" id="IPR005061">
    <property type="entry name" value="Ist1"/>
</dbReference>
<dbReference type="HOGENOM" id="CLU_884093_0_0_1"/>
<organism evidence="2 3">
    <name type="scientific">Giardia intestinalis (strain ATCC 50803 / WB clone C6)</name>
    <name type="common">Giardia lamblia</name>
    <dbReference type="NCBI Taxonomy" id="184922"/>
    <lineage>
        <taxon>Eukaryota</taxon>
        <taxon>Metamonada</taxon>
        <taxon>Diplomonadida</taxon>
        <taxon>Hexamitidae</taxon>
        <taxon>Giardiinae</taxon>
        <taxon>Giardia</taxon>
    </lineage>
</organism>
<dbReference type="GO" id="GO:0015031">
    <property type="term" value="P:protein transport"/>
    <property type="evidence" value="ECO:0007669"/>
    <property type="project" value="InterPro"/>
</dbReference>
<reference evidence="2 3" key="1">
    <citation type="journal article" date="2007" name="Science">
        <title>Genomic minimalism in the early diverging intestinal parasite Giardia lamblia.</title>
        <authorList>
            <person name="Morrison H.G."/>
            <person name="McArthur A.G."/>
            <person name="Gillin F.D."/>
            <person name="Aley S.B."/>
            <person name="Adam R.D."/>
            <person name="Olsen G.J."/>
            <person name="Best A.A."/>
            <person name="Cande W.Z."/>
            <person name="Chen F."/>
            <person name="Cipriano M.J."/>
            <person name="Davids B.J."/>
            <person name="Dawson S.C."/>
            <person name="Elmendorf H.G."/>
            <person name="Hehl A.B."/>
            <person name="Holder M.E."/>
            <person name="Huse S.M."/>
            <person name="Kim U.U."/>
            <person name="Lasek-Nesselquist E."/>
            <person name="Manning G."/>
            <person name="Nigam A."/>
            <person name="Nixon J.E."/>
            <person name="Palm D."/>
            <person name="Passamaneck N.E."/>
            <person name="Prabhu A."/>
            <person name="Reich C.I."/>
            <person name="Reiner D.S."/>
            <person name="Samuelson J."/>
            <person name="Svard S.G."/>
            <person name="Sogin M.L."/>
        </authorList>
    </citation>
    <scope>NUCLEOTIDE SEQUENCE [LARGE SCALE GENOMIC DNA]</scope>
    <source>
        <strain evidence="2 3">WB C6</strain>
    </source>
</reference>
<accession>A8BUY9</accession>
<dbReference type="GeneID" id="5697548"/>
<keyword evidence="3" id="KW-1185">Reference proteome</keyword>
<dbReference type="Proteomes" id="UP000001548">
    <property type="component" value="Unassembled WGS sequence"/>
</dbReference>
<protein>
    <submittedName>
        <fullName evidence="2">Uncharacterized protein</fullName>
    </submittedName>
</protein>
<sequence length="315" mass="34399">MPKINELEWNTALAFANVDVDQVAKADANNIFKLTQEIEALVKEDNASLAKFKIKEVGNLKDRTAVLNMVKMYLSTVKQGLSSIKKFTEKELNEQLIVAMQSIILASRSLPCEKLHPVVKLFGSIYGKKFIDQALRLPSSDQAGGKDANPKDPLTKADDQLRFLLFQNELTSERVDLEYNKIRMRVMKIPRQQVPAPVPVASGPSGAGPIDSLMPSSGGGDAFNGNGGDAGNMDSDGGMPSLLPIPVSNDDYNETCFPPVNNNVDDPFPTRDICQIDNKSDAFSAGPANPDPSPDDKPLTMDSSIQDMLRKLNNY</sequence>
<dbReference type="InterPro" id="IPR042277">
    <property type="entry name" value="IST1-like"/>
</dbReference>
<dbReference type="VEuPathDB" id="GiardiaDB:GL50803_11129"/>